<dbReference type="Proteomes" id="UP000886188">
    <property type="component" value="Unassembled WGS sequence"/>
</dbReference>
<proteinExistence type="predicted"/>
<accession>A0A7V1GGI9</accession>
<protein>
    <submittedName>
        <fullName evidence="1">IS982 family transposase</fullName>
    </submittedName>
</protein>
<organism evidence="1">
    <name type="scientific">Pseudoalteromonas prydzensis</name>
    <dbReference type="NCBI Taxonomy" id="182141"/>
    <lineage>
        <taxon>Bacteria</taxon>
        <taxon>Pseudomonadati</taxon>
        <taxon>Pseudomonadota</taxon>
        <taxon>Gammaproteobacteria</taxon>
        <taxon>Alteromonadales</taxon>
        <taxon>Pseudoalteromonadaceae</taxon>
        <taxon>Pseudoalteromonas</taxon>
    </lineage>
</organism>
<dbReference type="AlphaFoldDB" id="A0A7V1GGI9"/>
<dbReference type="EMBL" id="DRGM01000198">
    <property type="protein sequence ID" value="HEA18759.1"/>
    <property type="molecule type" value="Genomic_DNA"/>
</dbReference>
<evidence type="ECO:0000313" key="1">
    <source>
        <dbReference type="EMBL" id="HEA18759.1"/>
    </source>
</evidence>
<gene>
    <name evidence="1" type="ORF">ENH88_20385</name>
</gene>
<feature type="non-terminal residue" evidence="1">
    <location>
        <position position="37"/>
    </location>
</feature>
<sequence length="37" mass="4519">MNKLVETYCDVDDFSKLFFPSWQRILLENGEIKRRRA</sequence>
<comment type="caution">
    <text evidence="1">The sequence shown here is derived from an EMBL/GenBank/DDBJ whole genome shotgun (WGS) entry which is preliminary data.</text>
</comment>
<name>A0A7V1GGI9_9GAMM</name>
<reference evidence="1" key="1">
    <citation type="journal article" date="2020" name="mSystems">
        <title>Genome- and Community-Level Interaction Insights into Carbon Utilization and Element Cycling Functions of Hydrothermarchaeota in Hydrothermal Sediment.</title>
        <authorList>
            <person name="Zhou Z."/>
            <person name="Liu Y."/>
            <person name="Xu W."/>
            <person name="Pan J."/>
            <person name="Luo Z.H."/>
            <person name="Li M."/>
        </authorList>
    </citation>
    <scope>NUCLEOTIDE SEQUENCE [LARGE SCALE GENOMIC DNA]</scope>
    <source>
        <strain evidence="1">HyVt-346</strain>
    </source>
</reference>